<dbReference type="PROSITE" id="PS50943">
    <property type="entry name" value="HTH_CROC1"/>
    <property type="match status" value="1"/>
</dbReference>
<evidence type="ECO:0000313" key="3">
    <source>
        <dbReference type="Proteomes" id="UP001432062"/>
    </source>
</evidence>
<evidence type="ECO:0000259" key="1">
    <source>
        <dbReference type="PROSITE" id="PS50943"/>
    </source>
</evidence>
<proteinExistence type="predicted"/>
<dbReference type="Proteomes" id="UP001432062">
    <property type="component" value="Chromosome"/>
</dbReference>
<gene>
    <name evidence="2" type="ORF">OG563_35685</name>
</gene>
<feature type="domain" description="HTH cro/C1-type" evidence="1">
    <location>
        <begin position="11"/>
        <end position="42"/>
    </location>
</feature>
<sequence length="449" mass="48458">MIVTNWTGVEVKALRIAALRLTQEAFAEQLGYQPVTVRKWERALDTRPVRGKSALDLDTELGRLNDDQAERFWAAVTEARSTVSVHPGVYGPDASTDRSGDSLGVYAWEVDGDVKRREFGKLAAATGAAVVLDSWDLDRDRIGMSDARRLLDRVDRLVSEDQRAGGAPLVSYAVEGLARAKNQLETCAFDAATGDAFASATGELAVMTGWLAFDADMHPLARRCFSDAMALASQADDADLTAHTCLSAANQSIALTQMGQASPHHALKLVERARDLMRGRPPGRIHALIAIRQAQAVGLLRDRNAFERAIATAWREVDQAVEYEPIAECPAWLRFVGHAEVRGHEARGYGRVGDLTKAVDLLEATVSDQASVRNSVNARAWLASARAASGDFAGALAEAMPVVEHLGNTVSSPRTVRVLVPVRRATSGSSMGAEFGQRFDTLTQTAINA</sequence>
<reference evidence="2" key="1">
    <citation type="submission" date="2022-10" db="EMBL/GenBank/DDBJ databases">
        <title>The complete genomes of actinobacterial strains from the NBC collection.</title>
        <authorList>
            <person name="Joergensen T.S."/>
            <person name="Alvarez Arevalo M."/>
            <person name="Sterndorff E.B."/>
            <person name="Faurdal D."/>
            <person name="Vuksanovic O."/>
            <person name="Mourched A.-S."/>
            <person name="Charusanti P."/>
            <person name="Shaw S."/>
            <person name="Blin K."/>
            <person name="Weber T."/>
        </authorList>
    </citation>
    <scope>NUCLEOTIDE SEQUENCE</scope>
    <source>
        <strain evidence="2">NBC_01482</strain>
    </source>
</reference>
<protein>
    <recommendedName>
        <fullName evidence="1">HTH cro/C1-type domain-containing protein</fullName>
    </recommendedName>
</protein>
<dbReference type="InterPro" id="IPR011990">
    <property type="entry name" value="TPR-like_helical_dom_sf"/>
</dbReference>
<organism evidence="2 3">
    <name type="scientific">Nocardia vinacea</name>
    <dbReference type="NCBI Taxonomy" id="96468"/>
    <lineage>
        <taxon>Bacteria</taxon>
        <taxon>Bacillati</taxon>
        <taxon>Actinomycetota</taxon>
        <taxon>Actinomycetes</taxon>
        <taxon>Mycobacteriales</taxon>
        <taxon>Nocardiaceae</taxon>
        <taxon>Nocardia</taxon>
    </lineage>
</organism>
<dbReference type="RefSeq" id="WP_329407404.1">
    <property type="nucleotide sequence ID" value="NZ_CP109441.1"/>
</dbReference>
<dbReference type="InterPro" id="IPR001387">
    <property type="entry name" value="Cro/C1-type_HTH"/>
</dbReference>
<dbReference type="CDD" id="cd00093">
    <property type="entry name" value="HTH_XRE"/>
    <property type="match status" value="1"/>
</dbReference>
<accession>A0ABZ1YMM6</accession>
<keyword evidence="3" id="KW-1185">Reference proteome</keyword>
<evidence type="ECO:0000313" key="2">
    <source>
        <dbReference type="EMBL" id="WUV44475.1"/>
    </source>
</evidence>
<dbReference type="Gene3D" id="1.10.260.40">
    <property type="entry name" value="lambda repressor-like DNA-binding domains"/>
    <property type="match status" value="1"/>
</dbReference>
<dbReference type="InterPro" id="IPR010982">
    <property type="entry name" value="Lambda_DNA-bd_dom_sf"/>
</dbReference>
<dbReference type="EMBL" id="CP109441">
    <property type="protein sequence ID" value="WUV44475.1"/>
    <property type="molecule type" value="Genomic_DNA"/>
</dbReference>
<name>A0ABZ1YMM6_9NOCA</name>
<dbReference type="Gene3D" id="1.25.40.10">
    <property type="entry name" value="Tetratricopeptide repeat domain"/>
    <property type="match status" value="1"/>
</dbReference>